<dbReference type="EMBL" id="JBEPCU010000005">
    <property type="protein sequence ID" value="MER6975651.1"/>
    <property type="molecule type" value="Genomic_DNA"/>
</dbReference>
<dbReference type="Proteomes" id="UP001458415">
    <property type="component" value="Unassembled WGS sequence"/>
</dbReference>
<sequence length="105" mass="11304">MAATASSNTLMWEARAQAGRQTDLLFHVEQTVMPAVLADPTCLDAGLYLGGQDRVVVIAHFTGVPPRLPDPPDELLLRSVHQWPFRRHATCPGPAARTTDASTSG</sequence>
<evidence type="ECO:0000313" key="1">
    <source>
        <dbReference type="EMBL" id="MER6975651.1"/>
    </source>
</evidence>
<comment type="caution">
    <text evidence="1">The sequence shown here is derived from an EMBL/GenBank/DDBJ whole genome shotgun (WGS) entry which is preliminary data.</text>
</comment>
<keyword evidence="2" id="KW-1185">Reference proteome</keyword>
<gene>
    <name evidence="1" type="ORF">ABT317_00895</name>
</gene>
<name>A0ABV1VUP0_9ACTN</name>
<evidence type="ECO:0000313" key="2">
    <source>
        <dbReference type="Proteomes" id="UP001458415"/>
    </source>
</evidence>
<reference evidence="1 2" key="1">
    <citation type="submission" date="2024-06" db="EMBL/GenBank/DDBJ databases">
        <title>The Natural Products Discovery Center: Release of the First 8490 Sequenced Strains for Exploring Actinobacteria Biosynthetic Diversity.</title>
        <authorList>
            <person name="Kalkreuter E."/>
            <person name="Kautsar S.A."/>
            <person name="Yang D."/>
            <person name="Bader C.D."/>
            <person name="Teijaro C.N."/>
            <person name="Fluegel L."/>
            <person name="Davis C.M."/>
            <person name="Simpson J.R."/>
            <person name="Lauterbach L."/>
            <person name="Steele A.D."/>
            <person name="Gui C."/>
            <person name="Meng S."/>
            <person name="Li G."/>
            <person name="Viehrig K."/>
            <person name="Ye F."/>
            <person name="Su P."/>
            <person name="Kiefer A.F."/>
            <person name="Nichols A."/>
            <person name="Cepeda A.J."/>
            <person name="Yan W."/>
            <person name="Fan B."/>
            <person name="Jiang Y."/>
            <person name="Adhikari A."/>
            <person name="Zheng C.-J."/>
            <person name="Schuster L."/>
            <person name="Cowan T.M."/>
            <person name="Smanski M.J."/>
            <person name="Chevrette M.G."/>
            <person name="De Carvalho L.P.S."/>
            <person name="Shen B."/>
        </authorList>
    </citation>
    <scope>NUCLEOTIDE SEQUENCE [LARGE SCALE GENOMIC DNA]</scope>
    <source>
        <strain evidence="1 2">NPDC000634</strain>
    </source>
</reference>
<accession>A0ABV1VUP0</accession>
<proteinExistence type="predicted"/>
<protein>
    <submittedName>
        <fullName evidence="1">Uncharacterized protein</fullName>
    </submittedName>
</protein>
<organism evidence="1 2">
    <name type="scientific">Streptomyces carpinensis</name>
    <dbReference type="NCBI Taxonomy" id="66369"/>
    <lineage>
        <taxon>Bacteria</taxon>
        <taxon>Bacillati</taxon>
        <taxon>Actinomycetota</taxon>
        <taxon>Actinomycetes</taxon>
        <taxon>Kitasatosporales</taxon>
        <taxon>Streptomycetaceae</taxon>
        <taxon>Streptomyces</taxon>
    </lineage>
</organism>